<gene>
    <name evidence="1" type="ORF">L6164_032132</name>
</gene>
<sequence>MKKKRNGLPLENATSVSTYNIGENKYTVVSAVNREPHVYSDQTRRLCSFLSPSQDLYYCYKQLTSPAFVNCFGGTLFRNFWHYSAED</sequence>
<evidence type="ECO:0000313" key="2">
    <source>
        <dbReference type="Proteomes" id="UP000828941"/>
    </source>
</evidence>
<accession>A0ACB9KMZ9</accession>
<keyword evidence="2" id="KW-1185">Reference proteome</keyword>
<evidence type="ECO:0000313" key="1">
    <source>
        <dbReference type="EMBL" id="KAI4298593.1"/>
    </source>
</evidence>
<name>A0ACB9KMZ9_BAUVA</name>
<dbReference type="Proteomes" id="UP000828941">
    <property type="component" value="Chromosome 13"/>
</dbReference>
<organism evidence="1 2">
    <name type="scientific">Bauhinia variegata</name>
    <name type="common">Purple orchid tree</name>
    <name type="synonym">Phanera variegata</name>
    <dbReference type="NCBI Taxonomy" id="167791"/>
    <lineage>
        <taxon>Eukaryota</taxon>
        <taxon>Viridiplantae</taxon>
        <taxon>Streptophyta</taxon>
        <taxon>Embryophyta</taxon>
        <taxon>Tracheophyta</taxon>
        <taxon>Spermatophyta</taxon>
        <taxon>Magnoliopsida</taxon>
        <taxon>eudicotyledons</taxon>
        <taxon>Gunneridae</taxon>
        <taxon>Pentapetalae</taxon>
        <taxon>rosids</taxon>
        <taxon>fabids</taxon>
        <taxon>Fabales</taxon>
        <taxon>Fabaceae</taxon>
        <taxon>Cercidoideae</taxon>
        <taxon>Cercideae</taxon>
        <taxon>Bauhiniinae</taxon>
        <taxon>Bauhinia</taxon>
    </lineage>
</organism>
<dbReference type="EMBL" id="CM039438">
    <property type="protein sequence ID" value="KAI4298593.1"/>
    <property type="molecule type" value="Genomic_DNA"/>
</dbReference>
<comment type="caution">
    <text evidence="1">The sequence shown here is derived from an EMBL/GenBank/DDBJ whole genome shotgun (WGS) entry which is preliminary data.</text>
</comment>
<reference evidence="1 2" key="1">
    <citation type="journal article" date="2022" name="DNA Res.">
        <title>Chromosomal-level genome assembly of the orchid tree Bauhinia variegata (Leguminosae; Cercidoideae) supports the allotetraploid origin hypothesis of Bauhinia.</title>
        <authorList>
            <person name="Zhong Y."/>
            <person name="Chen Y."/>
            <person name="Zheng D."/>
            <person name="Pang J."/>
            <person name="Liu Y."/>
            <person name="Luo S."/>
            <person name="Meng S."/>
            <person name="Qian L."/>
            <person name="Wei D."/>
            <person name="Dai S."/>
            <person name="Zhou R."/>
        </authorList>
    </citation>
    <scope>NUCLEOTIDE SEQUENCE [LARGE SCALE GENOMIC DNA]</scope>
    <source>
        <strain evidence="1">BV-YZ2020</strain>
    </source>
</reference>
<protein>
    <submittedName>
        <fullName evidence="1">Uncharacterized protein</fullName>
    </submittedName>
</protein>
<proteinExistence type="predicted"/>